<organism evidence="1 2">
    <name type="scientific">Halalkalibacter nanhaiisediminis</name>
    <dbReference type="NCBI Taxonomy" id="688079"/>
    <lineage>
        <taxon>Bacteria</taxon>
        <taxon>Bacillati</taxon>
        <taxon>Bacillota</taxon>
        <taxon>Bacilli</taxon>
        <taxon>Bacillales</taxon>
        <taxon>Bacillaceae</taxon>
        <taxon>Halalkalibacter</taxon>
    </lineage>
</organism>
<comment type="caution">
    <text evidence="1">The sequence shown here is derived from an EMBL/GenBank/DDBJ whole genome shotgun (WGS) entry which is preliminary data.</text>
</comment>
<protein>
    <submittedName>
        <fullName evidence="1">EcsC family protein</fullName>
    </submittedName>
</protein>
<dbReference type="OrthoDB" id="2040879at2"/>
<dbReference type="Pfam" id="PF12787">
    <property type="entry name" value="EcsC"/>
    <property type="match status" value="1"/>
</dbReference>
<sequence>MSQHSNREKRLDEIKRWEEEYFIQEASDIAKSYQIWSERIFNQLGDARKRKWLSKMDDCLFHLQAWYQDSRSYEDTHRRIIQYARIFDASMTTIDDLHQLPIEQLDYLAEQLMAKQRMIAFGQGGLTGMGGAFLLAVDLPAMALIQLRSLQQLALVYGYDTRRPAEMMYILKLFHVATLPKSYQAAEWDKLFAEVEGQLGDDIFYQGEDSIFQDKWMEQLMKQLAKSFMITMLRKKVIQGMPLIGMAAGAGLNYRFSQQVIEIGQHFYQKRRLLSV</sequence>
<evidence type="ECO:0000313" key="1">
    <source>
        <dbReference type="EMBL" id="TWI56966.1"/>
    </source>
</evidence>
<keyword evidence="2" id="KW-1185">Reference proteome</keyword>
<reference evidence="1 2" key="1">
    <citation type="journal article" date="2015" name="Stand. Genomic Sci.">
        <title>Genomic Encyclopedia of Bacterial and Archaeal Type Strains, Phase III: the genomes of soil and plant-associated and newly described type strains.</title>
        <authorList>
            <person name="Whitman W.B."/>
            <person name="Woyke T."/>
            <person name="Klenk H.P."/>
            <person name="Zhou Y."/>
            <person name="Lilburn T.G."/>
            <person name="Beck B.J."/>
            <person name="De Vos P."/>
            <person name="Vandamme P."/>
            <person name="Eisen J.A."/>
            <person name="Garrity G."/>
            <person name="Hugenholtz P."/>
            <person name="Kyrpides N.C."/>
        </authorList>
    </citation>
    <scope>NUCLEOTIDE SEQUENCE [LARGE SCALE GENOMIC DNA]</scope>
    <source>
        <strain evidence="1 2">CGMCC 1.10116</strain>
    </source>
</reference>
<dbReference type="PANTHER" id="PTHR41260:SF1">
    <property type="entry name" value="PROTEIN ECSC"/>
    <property type="match status" value="1"/>
</dbReference>
<dbReference type="AlphaFoldDB" id="A0A562QLN3"/>
<dbReference type="Proteomes" id="UP000315711">
    <property type="component" value="Unassembled WGS sequence"/>
</dbReference>
<evidence type="ECO:0000313" key="2">
    <source>
        <dbReference type="Proteomes" id="UP000315711"/>
    </source>
</evidence>
<dbReference type="InterPro" id="IPR024787">
    <property type="entry name" value="EcsC"/>
</dbReference>
<gene>
    <name evidence="1" type="ORF">IQ10_01661</name>
</gene>
<dbReference type="PANTHER" id="PTHR41260">
    <property type="entry name" value="PROTEIN ECSC"/>
    <property type="match status" value="1"/>
</dbReference>
<dbReference type="EMBL" id="VLKZ01000004">
    <property type="protein sequence ID" value="TWI56966.1"/>
    <property type="molecule type" value="Genomic_DNA"/>
</dbReference>
<proteinExistence type="predicted"/>
<dbReference type="RefSeq" id="WP_144449995.1">
    <property type="nucleotide sequence ID" value="NZ_VLKZ01000004.1"/>
</dbReference>
<name>A0A562QLN3_9BACI</name>
<accession>A0A562QLN3</accession>